<dbReference type="Proteomes" id="UP001153076">
    <property type="component" value="Unassembled WGS sequence"/>
</dbReference>
<proteinExistence type="predicted"/>
<sequence>MGRKARATKGKIPKPMLVPKSPHQVQSIAPEEIHLNRSSDPPRSKTSPSFRKKSKTSTTIVRRSQRIRRTTANLETEPVIHEISISESDKVNEPLPHEDGNMSPEETSNETERSSQKGNPNVAEIYKNMYINSQKKVEELLVENRQLSKTLEGALGKVDVYEKQSHIYSEVMAVIASLSKVNENLSAHCAPSEDAETEGKGSKKSTKSG</sequence>
<feature type="compositionally biased region" description="Basic and acidic residues" evidence="1">
    <location>
        <begin position="31"/>
        <end position="43"/>
    </location>
</feature>
<feature type="region of interest" description="Disordered" evidence="1">
    <location>
        <begin position="189"/>
        <end position="209"/>
    </location>
</feature>
<dbReference type="EMBL" id="JAKOGI010001102">
    <property type="protein sequence ID" value="KAJ8427746.1"/>
    <property type="molecule type" value="Genomic_DNA"/>
</dbReference>
<feature type="region of interest" description="Disordered" evidence="1">
    <location>
        <begin position="1"/>
        <end position="121"/>
    </location>
</feature>
<organism evidence="2 3">
    <name type="scientific">Carnegiea gigantea</name>
    <dbReference type="NCBI Taxonomy" id="171969"/>
    <lineage>
        <taxon>Eukaryota</taxon>
        <taxon>Viridiplantae</taxon>
        <taxon>Streptophyta</taxon>
        <taxon>Embryophyta</taxon>
        <taxon>Tracheophyta</taxon>
        <taxon>Spermatophyta</taxon>
        <taxon>Magnoliopsida</taxon>
        <taxon>eudicotyledons</taxon>
        <taxon>Gunneridae</taxon>
        <taxon>Pentapetalae</taxon>
        <taxon>Caryophyllales</taxon>
        <taxon>Cactineae</taxon>
        <taxon>Cactaceae</taxon>
        <taxon>Cactoideae</taxon>
        <taxon>Echinocereeae</taxon>
        <taxon>Carnegiea</taxon>
    </lineage>
</organism>
<dbReference type="AlphaFoldDB" id="A0A9Q1JNA9"/>
<evidence type="ECO:0000313" key="2">
    <source>
        <dbReference type="EMBL" id="KAJ8427746.1"/>
    </source>
</evidence>
<accession>A0A9Q1JNA9</accession>
<evidence type="ECO:0000313" key="3">
    <source>
        <dbReference type="Proteomes" id="UP001153076"/>
    </source>
</evidence>
<comment type="caution">
    <text evidence="2">The sequence shown here is derived from an EMBL/GenBank/DDBJ whole genome shotgun (WGS) entry which is preliminary data.</text>
</comment>
<dbReference type="PANTHER" id="PTHR38936:SF1">
    <property type="entry name" value="DUF641 DOMAIN-CONTAINING PROTEIN"/>
    <property type="match status" value="1"/>
</dbReference>
<gene>
    <name evidence="2" type="ORF">Cgig2_016501</name>
</gene>
<reference evidence="2" key="1">
    <citation type="submission" date="2022-04" db="EMBL/GenBank/DDBJ databases">
        <title>Carnegiea gigantea Genome sequencing and assembly v2.</title>
        <authorList>
            <person name="Copetti D."/>
            <person name="Sanderson M.J."/>
            <person name="Burquez A."/>
            <person name="Wojciechowski M.F."/>
        </authorList>
    </citation>
    <scope>NUCLEOTIDE SEQUENCE</scope>
    <source>
        <strain evidence="2">SGP5-SGP5p</strain>
        <tissue evidence="2">Aerial part</tissue>
    </source>
</reference>
<feature type="compositionally biased region" description="Basic residues" evidence="1">
    <location>
        <begin position="1"/>
        <end position="12"/>
    </location>
</feature>
<dbReference type="OrthoDB" id="1937314at2759"/>
<dbReference type="PANTHER" id="PTHR38936">
    <property type="entry name" value="TITIN-LIKE ISOFORM X2"/>
    <property type="match status" value="1"/>
</dbReference>
<name>A0A9Q1JNA9_9CARY</name>
<evidence type="ECO:0000256" key="1">
    <source>
        <dbReference type="SAM" id="MobiDB-lite"/>
    </source>
</evidence>
<feature type="compositionally biased region" description="Basic and acidic residues" evidence="1">
    <location>
        <begin position="87"/>
        <end position="100"/>
    </location>
</feature>
<protein>
    <submittedName>
        <fullName evidence="2">Uncharacterized protein</fullName>
    </submittedName>
</protein>
<keyword evidence="3" id="KW-1185">Reference proteome</keyword>